<keyword evidence="4" id="KW-1185">Reference proteome</keyword>
<gene>
    <name evidence="3" type="ORF">D7223_10430</name>
</gene>
<dbReference type="InterPro" id="IPR029787">
    <property type="entry name" value="Nucleotide_cyclase"/>
</dbReference>
<proteinExistence type="inferred from homology"/>
<dbReference type="SUPFAM" id="SSF55073">
    <property type="entry name" value="Nucleotide cyclase"/>
    <property type="match status" value="1"/>
</dbReference>
<protein>
    <submittedName>
        <fullName evidence="3">Adenylate/guanylate cyclase domain-containing protein</fullName>
    </submittedName>
</protein>
<dbReference type="RefSeq" id="WP_120727586.1">
    <property type="nucleotide sequence ID" value="NZ_RBAK01000003.1"/>
</dbReference>
<sequence length="237" mass="25596">MGLADDLKESVRRHVEDACTIIQTDKIPERQDIKLAAEAIQIEATALSIDIRQFSGLTNAFGRQVVVKMLRAFFEGSVRIVESSAGTVADFNGDGMIVLFTGADRTERAFQAASQIRWFLSEVLRPRFAGYFESDQVLKARIEEFDAGCGLDDGLVLIGRVGADGFSDIAWVGRCVNTAAKACKLAGSSAPIIATHEVYERLDASTFAGAVNWTPIDLITVGGVQREVIATSHISAP</sequence>
<dbReference type="PANTHER" id="PTHR43081:SF1">
    <property type="entry name" value="ADENYLATE CYCLASE, TERMINAL-DIFFERENTIATION SPECIFIC"/>
    <property type="match status" value="1"/>
</dbReference>
<reference evidence="3 4" key="1">
    <citation type="journal article" date="2004" name="Syst. Appl. Microbiol.">
        <title>Cryptoendolithic actinomycetes from antarctic sandstone rock samples: Micromonospora endolithica sp. nov. and two isolates related to Micromonospora coerulea Jensen 1932.</title>
        <authorList>
            <person name="Hirsch P."/>
            <person name="Mevs U."/>
            <person name="Kroppenstedt R.M."/>
            <person name="Schumann P."/>
            <person name="Stackebrandt E."/>
        </authorList>
    </citation>
    <scope>NUCLEOTIDE SEQUENCE [LARGE SCALE GENOMIC DNA]</scope>
    <source>
        <strain evidence="3 4">JCM 12677</strain>
    </source>
</reference>
<dbReference type="PANTHER" id="PTHR43081">
    <property type="entry name" value="ADENYLATE CYCLASE, TERMINAL-DIFFERENTIATION SPECIFIC-RELATED"/>
    <property type="match status" value="1"/>
</dbReference>
<dbReference type="Proteomes" id="UP000281726">
    <property type="component" value="Unassembled WGS sequence"/>
</dbReference>
<evidence type="ECO:0000259" key="2">
    <source>
        <dbReference type="PROSITE" id="PS50125"/>
    </source>
</evidence>
<dbReference type="GO" id="GO:0009190">
    <property type="term" value="P:cyclic nucleotide biosynthetic process"/>
    <property type="evidence" value="ECO:0007669"/>
    <property type="project" value="InterPro"/>
</dbReference>
<dbReference type="AlphaFoldDB" id="A0A3A9ZJ69"/>
<evidence type="ECO:0000256" key="1">
    <source>
        <dbReference type="ARBA" id="ARBA00005381"/>
    </source>
</evidence>
<dbReference type="CDD" id="cd07302">
    <property type="entry name" value="CHD"/>
    <property type="match status" value="1"/>
</dbReference>
<dbReference type="InterPro" id="IPR050697">
    <property type="entry name" value="Adenylyl/Guanylyl_Cyclase_3/4"/>
</dbReference>
<evidence type="ECO:0000313" key="4">
    <source>
        <dbReference type="Proteomes" id="UP000281726"/>
    </source>
</evidence>
<dbReference type="GO" id="GO:0004016">
    <property type="term" value="F:adenylate cyclase activity"/>
    <property type="evidence" value="ECO:0007669"/>
    <property type="project" value="UniProtKB-ARBA"/>
</dbReference>
<dbReference type="InterPro" id="IPR001054">
    <property type="entry name" value="A/G_cyclase"/>
</dbReference>
<dbReference type="Gene3D" id="3.30.70.1230">
    <property type="entry name" value="Nucleotide cyclase"/>
    <property type="match status" value="1"/>
</dbReference>
<dbReference type="GO" id="GO:0035556">
    <property type="term" value="P:intracellular signal transduction"/>
    <property type="evidence" value="ECO:0007669"/>
    <property type="project" value="InterPro"/>
</dbReference>
<dbReference type="PROSITE" id="PS50125">
    <property type="entry name" value="GUANYLATE_CYCLASE_2"/>
    <property type="match status" value="1"/>
</dbReference>
<comment type="caution">
    <text evidence="3">The sequence shown here is derived from an EMBL/GenBank/DDBJ whole genome shotgun (WGS) entry which is preliminary data.</text>
</comment>
<accession>A0A3A9ZJ69</accession>
<comment type="similarity">
    <text evidence="1">Belongs to the adenylyl cyclase class-3 family.</text>
</comment>
<evidence type="ECO:0000313" key="3">
    <source>
        <dbReference type="EMBL" id="RKN48411.1"/>
    </source>
</evidence>
<dbReference type="EMBL" id="RBAK01000003">
    <property type="protein sequence ID" value="RKN48411.1"/>
    <property type="molecule type" value="Genomic_DNA"/>
</dbReference>
<name>A0A3A9ZJ69_9ACTN</name>
<feature type="domain" description="Guanylate cyclase" evidence="2">
    <location>
        <begin position="45"/>
        <end position="183"/>
    </location>
</feature>
<organism evidence="3 4">
    <name type="scientific">Micromonospora endolithica</name>
    <dbReference type="NCBI Taxonomy" id="230091"/>
    <lineage>
        <taxon>Bacteria</taxon>
        <taxon>Bacillati</taxon>
        <taxon>Actinomycetota</taxon>
        <taxon>Actinomycetes</taxon>
        <taxon>Micromonosporales</taxon>
        <taxon>Micromonosporaceae</taxon>
        <taxon>Micromonospora</taxon>
    </lineage>
</organism>
<dbReference type="OrthoDB" id="5476461at2"/>